<evidence type="ECO:0000256" key="1">
    <source>
        <dbReference type="ARBA" id="ARBA00004651"/>
    </source>
</evidence>
<accession>A0A380DMT0</accession>
<comment type="subcellular location">
    <subcellularLocation>
        <location evidence="1">Cell membrane</location>
        <topology evidence="1">Multi-pass membrane protein</topology>
    </subcellularLocation>
</comment>
<sequence>MNQYIDVSALIMISIFSFVIFESVENVNNAAHVLEMIDVTLDDIEDIKGAPTLDETGKDIPIENHNITFEHVNFSYEKKQVINNVDLTIDAKTTTAIIGPSGSGNRLYVITVKIL</sequence>
<organism evidence="5 6">
    <name type="scientific">Staphylococcus aureus</name>
    <dbReference type="NCBI Taxonomy" id="1280"/>
    <lineage>
        <taxon>Bacteria</taxon>
        <taxon>Bacillati</taxon>
        <taxon>Bacillota</taxon>
        <taxon>Bacilli</taxon>
        <taxon>Bacillales</taxon>
        <taxon>Staphylococcaceae</taxon>
        <taxon>Staphylococcus</taxon>
    </lineage>
</organism>
<evidence type="ECO:0000313" key="5">
    <source>
        <dbReference type="EMBL" id="SUK38496.1"/>
    </source>
</evidence>
<dbReference type="GO" id="GO:0042626">
    <property type="term" value="F:ATPase-coupled transmembrane transporter activity"/>
    <property type="evidence" value="ECO:0007669"/>
    <property type="project" value="TreeGrafter"/>
</dbReference>
<evidence type="ECO:0000256" key="3">
    <source>
        <dbReference type="ARBA" id="ARBA00022989"/>
    </source>
</evidence>
<keyword evidence="2" id="KW-0812">Transmembrane</keyword>
<name>A0A380DMT0_STAAU</name>
<dbReference type="PANTHER" id="PTHR24221:SF654">
    <property type="entry name" value="ATP-BINDING CASSETTE SUB-FAMILY B MEMBER 6"/>
    <property type="match status" value="1"/>
</dbReference>
<keyword evidence="4" id="KW-0472">Membrane</keyword>
<dbReference type="GO" id="GO:0005524">
    <property type="term" value="F:ATP binding"/>
    <property type="evidence" value="ECO:0007669"/>
    <property type="project" value="UniProtKB-KW"/>
</dbReference>
<keyword evidence="3" id="KW-1133">Transmembrane helix</keyword>
<protein>
    <submittedName>
        <fullName evidence="5">ABC transporter ATP-binding protein</fullName>
    </submittedName>
</protein>
<dbReference type="SUPFAM" id="SSF52540">
    <property type="entry name" value="P-loop containing nucleoside triphosphate hydrolases"/>
    <property type="match status" value="1"/>
</dbReference>
<keyword evidence="5" id="KW-0067">ATP-binding</keyword>
<dbReference type="InterPro" id="IPR027417">
    <property type="entry name" value="P-loop_NTPase"/>
</dbReference>
<keyword evidence="5" id="KW-0547">Nucleotide-binding</keyword>
<dbReference type="GO" id="GO:0005886">
    <property type="term" value="C:plasma membrane"/>
    <property type="evidence" value="ECO:0007669"/>
    <property type="project" value="UniProtKB-SubCell"/>
</dbReference>
<reference evidence="5 6" key="1">
    <citation type="submission" date="2018-06" db="EMBL/GenBank/DDBJ databases">
        <authorList>
            <consortium name="Pathogen Informatics"/>
            <person name="Doyle S."/>
        </authorList>
    </citation>
    <scope>NUCLEOTIDE SEQUENCE [LARGE SCALE GENOMIC DNA]</scope>
    <source>
        <strain evidence="5 6">NCTC5664</strain>
    </source>
</reference>
<evidence type="ECO:0000256" key="2">
    <source>
        <dbReference type="ARBA" id="ARBA00022692"/>
    </source>
</evidence>
<evidence type="ECO:0000313" key="6">
    <source>
        <dbReference type="Proteomes" id="UP000254502"/>
    </source>
</evidence>
<dbReference type="EMBL" id="UHAQ01000002">
    <property type="protein sequence ID" value="SUK38496.1"/>
    <property type="molecule type" value="Genomic_DNA"/>
</dbReference>
<dbReference type="Proteomes" id="UP000254502">
    <property type="component" value="Unassembled WGS sequence"/>
</dbReference>
<dbReference type="InterPro" id="IPR036640">
    <property type="entry name" value="ABC1_TM_sf"/>
</dbReference>
<dbReference type="AlphaFoldDB" id="A0A380DMT0"/>
<dbReference type="InterPro" id="IPR039421">
    <property type="entry name" value="Type_1_exporter"/>
</dbReference>
<dbReference type="Gene3D" id="3.40.50.300">
    <property type="entry name" value="P-loop containing nucleotide triphosphate hydrolases"/>
    <property type="match status" value="1"/>
</dbReference>
<dbReference type="PANTHER" id="PTHR24221">
    <property type="entry name" value="ATP-BINDING CASSETTE SUB-FAMILY B"/>
    <property type="match status" value="1"/>
</dbReference>
<gene>
    <name evidence="5" type="ORF">NCTC5664_00856</name>
</gene>
<proteinExistence type="predicted"/>
<evidence type="ECO:0000256" key="4">
    <source>
        <dbReference type="ARBA" id="ARBA00023136"/>
    </source>
</evidence>
<dbReference type="Gene3D" id="1.20.1560.10">
    <property type="entry name" value="ABC transporter type 1, transmembrane domain"/>
    <property type="match status" value="1"/>
</dbReference>